<dbReference type="Pfam" id="PF02881">
    <property type="entry name" value="SRP54_N"/>
    <property type="match status" value="1"/>
</dbReference>
<comment type="catalytic activity">
    <reaction evidence="9 10">
        <text>GTP + H2O = GDP + phosphate + H(+)</text>
        <dbReference type="Rhea" id="RHEA:19669"/>
        <dbReference type="ChEBI" id="CHEBI:15377"/>
        <dbReference type="ChEBI" id="CHEBI:15378"/>
        <dbReference type="ChEBI" id="CHEBI:37565"/>
        <dbReference type="ChEBI" id="CHEBI:43474"/>
        <dbReference type="ChEBI" id="CHEBI:58189"/>
        <dbReference type="EC" id="3.6.5.4"/>
    </reaction>
</comment>
<evidence type="ECO:0000256" key="3">
    <source>
        <dbReference type="ARBA" id="ARBA00022741"/>
    </source>
</evidence>
<evidence type="ECO:0000259" key="11">
    <source>
        <dbReference type="PROSITE" id="PS00300"/>
    </source>
</evidence>
<dbReference type="InterPro" id="IPR003593">
    <property type="entry name" value="AAA+_ATPase"/>
</dbReference>
<dbReference type="SMART" id="SM00382">
    <property type="entry name" value="AAA"/>
    <property type="match status" value="1"/>
</dbReference>
<gene>
    <name evidence="10" type="primary">ffh</name>
    <name evidence="12" type="ORF">GQF03_15415</name>
</gene>
<keyword evidence="13" id="KW-1185">Reference proteome</keyword>
<dbReference type="GO" id="GO:0005525">
    <property type="term" value="F:GTP binding"/>
    <property type="evidence" value="ECO:0007669"/>
    <property type="project" value="UniProtKB-UniRule"/>
</dbReference>
<evidence type="ECO:0000256" key="5">
    <source>
        <dbReference type="ARBA" id="ARBA00022884"/>
    </source>
</evidence>
<evidence type="ECO:0000256" key="10">
    <source>
        <dbReference type="HAMAP-Rule" id="MF_00306"/>
    </source>
</evidence>
<feature type="binding site" evidence="10">
    <location>
        <begin position="107"/>
        <end position="114"/>
    </location>
    <ligand>
        <name>GTP</name>
        <dbReference type="ChEBI" id="CHEBI:37565"/>
    </ligand>
</feature>
<feature type="binding site" evidence="10">
    <location>
        <begin position="190"/>
        <end position="194"/>
    </location>
    <ligand>
        <name>GTP</name>
        <dbReference type="ChEBI" id="CHEBI:37565"/>
    </ligand>
</feature>
<keyword evidence="4 10" id="KW-0378">Hydrolase</keyword>
<dbReference type="InterPro" id="IPR042101">
    <property type="entry name" value="SRP54_N_sf"/>
</dbReference>
<keyword evidence="3 10" id="KW-0547">Nucleotide-binding</keyword>
<reference evidence="12 13" key="1">
    <citation type="journal article" date="2014" name="Int. J. Syst. Evol. Microbiol.">
        <title>Sneathiella chungangensis sp. nov., isolated from a marine sand, and emended description of the genus Sneathiella.</title>
        <authorList>
            <person name="Siamphan C."/>
            <person name="Kim H."/>
            <person name="Lee J.S."/>
            <person name="Kim W."/>
        </authorList>
    </citation>
    <scope>NUCLEOTIDE SEQUENCE [LARGE SCALE GENOMIC DNA]</scope>
    <source>
        <strain evidence="12 13">KCTC 32476</strain>
    </source>
</reference>
<comment type="domain">
    <text evidence="10">Composed of three domains: the N-terminal N domain, which is responsible for interactions with the ribosome, the central G domain, which binds GTP, and the C-terminal M domain, which binds the RNA and the signal sequence of the RNC.</text>
</comment>
<keyword evidence="7 10" id="KW-0733">Signal recognition particle</keyword>
<dbReference type="PANTHER" id="PTHR11564:SF5">
    <property type="entry name" value="SIGNAL RECOGNITION PARTICLE SUBUNIT SRP54"/>
    <property type="match status" value="1"/>
</dbReference>
<dbReference type="GO" id="GO:0005886">
    <property type="term" value="C:plasma membrane"/>
    <property type="evidence" value="ECO:0007669"/>
    <property type="project" value="UniProtKB-SubCell"/>
</dbReference>
<evidence type="ECO:0000256" key="8">
    <source>
        <dbReference type="ARBA" id="ARBA00023274"/>
    </source>
</evidence>
<dbReference type="AlphaFoldDB" id="A0A845MJ93"/>
<proteinExistence type="inferred from homology"/>
<comment type="subunit">
    <text evidence="10">Part of the signal recognition particle protein translocation system, which is composed of SRP and FtsY. SRP is a ribonucleoprotein composed of Ffh and a 4.5S RNA molecule.</text>
</comment>
<organism evidence="12 13">
    <name type="scientific">Sneathiella chungangensis</name>
    <dbReference type="NCBI Taxonomy" id="1418234"/>
    <lineage>
        <taxon>Bacteria</taxon>
        <taxon>Pseudomonadati</taxon>
        <taxon>Pseudomonadota</taxon>
        <taxon>Alphaproteobacteria</taxon>
        <taxon>Sneathiellales</taxon>
        <taxon>Sneathiellaceae</taxon>
        <taxon>Sneathiella</taxon>
    </lineage>
</organism>
<dbReference type="InterPro" id="IPR022941">
    <property type="entry name" value="SRP54"/>
</dbReference>
<dbReference type="InterPro" id="IPR013822">
    <property type="entry name" value="Signal_recog_particl_SRP54_hlx"/>
</dbReference>
<dbReference type="InterPro" id="IPR000897">
    <property type="entry name" value="SRP54_GTPase_dom"/>
</dbReference>
<name>A0A845MJ93_9PROT</name>
<dbReference type="InterPro" id="IPR004780">
    <property type="entry name" value="SRP"/>
</dbReference>
<evidence type="ECO:0000256" key="6">
    <source>
        <dbReference type="ARBA" id="ARBA00023134"/>
    </source>
</evidence>
<evidence type="ECO:0000256" key="9">
    <source>
        <dbReference type="ARBA" id="ARBA00048027"/>
    </source>
</evidence>
<dbReference type="Gene3D" id="1.20.120.140">
    <property type="entry name" value="Signal recognition particle SRP54, nucleotide-binding domain"/>
    <property type="match status" value="1"/>
</dbReference>
<dbReference type="Pfam" id="PF00448">
    <property type="entry name" value="SRP54"/>
    <property type="match status" value="1"/>
</dbReference>
<dbReference type="GO" id="GO:0006614">
    <property type="term" value="P:SRP-dependent cotranslational protein targeting to membrane"/>
    <property type="evidence" value="ECO:0007669"/>
    <property type="project" value="InterPro"/>
</dbReference>
<dbReference type="NCBIfam" id="TIGR00959">
    <property type="entry name" value="ffh"/>
    <property type="match status" value="1"/>
</dbReference>
<dbReference type="EC" id="3.6.5.4" evidence="10"/>
<dbReference type="InterPro" id="IPR036891">
    <property type="entry name" value="Signal_recog_part_SRP54_M_sf"/>
</dbReference>
<dbReference type="CDD" id="cd18539">
    <property type="entry name" value="SRP_G"/>
    <property type="match status" value="1"/>
</dbReference>
<comment type="caution">
    <text evidence="12">The sequence shown here is derived from an EMBL/GenBank/DDBJ whole genome shotgun (WGS) entry which is preliminary data.</text>
</comment>
<comment type="function">
    <text evidence="10">Involved in targeting and insertion of nascent membrane proteins into the cytoplasmic membrane. Binds to the hydrophobic signal sequence of the ribosome-nascent chain (RNC) as it emerges from the ribosomes. The SRP-RNC complex is then targeted to the cytoplasmic membrane where it interacts with the SRP receptor FtsY. Interaction with FtsY leads to the transfer of the RNC complex to the Sec translocase for insertion into the membrane, the hydrolysis of GTP by both Ffh and FtsY, and the dissociation of the SRP-FtsY complex into the individual components.</text>
</comment>
<dbReference type="InterPro" id="IPR027417">
    <property type="entry name" value="P-loop_NTPase"/>
</dbReference>
<evidence type="ECO:0000256" key="2">
    <source>
        <dbReference type="ARBA" id="ARBA00005450"/>
    </source>
</evidence>
<dbReference type="PANTHER" id="PTHR11564">
    <property type="entry name" value="SIGNAL RECOGNITION PARTICLE 54K PROTEIN SRP54"/>
    <property type="match status" value="1"/>
</dbReference>
<dbReference type="Gene3D" id="3.40.50.300">
    <property type="entry name" value="P-loop containing nucleotide triphosphate hydrolases"/>
    <property type="match status" value="1"/>
</dbReference>
<protein>
    <recommendedName>
        <fullName evidence="10">Signal recognition particle protein</fullName>
        <ecNumber evidence="10">3.6.5.4</ecNumber>
    </recommendedName>
    <alternativeName>
        <fullName evidence="10">Fifty-four homolog</fullName>
    </alternativeName>
</protein>
<dbReference type="SMART" id="SM00962">
    <property type="entry name" value="SRP54"/>
    <property type="match status" value="1"/>
</dbReference>
<feature type="domain" description="SRP54-type proteins GTP-binding" evidence="11">
    <location>
        <begin position="269"/>
        <end position="282"/>
    </location>
</feature>
<dbReference type="EMBL" id="WTVA01000015">
    <property type="protein sequence ID" value="MZR23725.1"/>
    <property type="molecule type" value="Genomic_DNA"/>
</dbReference>
<sequence length="453" mass="49196">MFESLTGRLGDVLGRLTKRGALTEADVTEALREVRVALLEADVALPVVKSFVKRVKTKAIGTEVLKSVNPAQMVIKVVHDQLVEMLGSEQQELNLVAVPPVVYMMVGLQGSGKTTSTAKIAKWLTEKQGKKVLMASLDVRRPAAQEQLKILGEQTGIATLPIIQGQMPVDIAKRAVQSAKLQGVDIVMLDTAGRLHVDESLMAEMDAVHKEAHPTETLLVVDSLTGQDAVNVAEQFKSRVDVTGIVLTRIDGDGRGGAALSMREVTGCPIKLLGTGEKLDALEAFHPDRIANRILGMGDIVSLVEKAAETIEKDEAEKLALKMQKGNFDLDDLASQLRQMRKMGGMNSLVGMLPGIGKMKKQLDSANLDDRLLIRQEAMIQSMTPKERRNPQIIAASRKKRIAAGSGMSVQDVNRLLKQHKQMADMMKKVKKLGKKGIARGGMQGLLPPGMKF</sequence>
<dbReference type="SUPFAM" id="SSF47446">
    <property type="entry name" value="Signal peptide-binding domain"/>
    <property type="match status" value="1"/>
</dbReference>
<dbReference type="GO" id="GO:0003924">
    <property type="term" value="F:GTPase activity"/>
    <property type="evidence" value="ECO:0007669"/>
    <property type="project" value="UniProtKB-UniRule"/>
</dbReference>
<feature type="binding site" evidence="10">
    <location>
        <begin position="248"/>
        <end position="251"/>
    </location>
    <ligand>
        <name>GTP</name>
        <dbReference type="ChEBI" id="CHEBI:37565"/>
    </ligand>
</feature>
<dbReference type="SUPFAM" id="SSF52540">
    <property type="entry name" value="P-loop containing nucleoside triphosphate hydrolases"/>
    <property type="match status" value="1"/>
</dbReference>
<dbReference type="RefSeq" id="WP_161340168.1">
    <property type="nucleotide sequence ID" value="NZ_JBHSDG010000003.1"/>
</dbReference>
<evidence type="ECO:0000256" key="7">
    <source>
        <dbReference type="ARBA" id="ARBA00023135"/>
    </source>
</evidence>
<dbReference type="SMART" id="SM00963">
    <property type="entry name" value="SRP54_N"/>
    <property type="match status" value="1"/>
</dbReference>
<accession>A0A845MJ93</accession>
<dbReference type="Proteomes" id="UP000445696">
    <property type="component" value="Unassembled WGS sequence"/>
</dbReference>
<comment type="subcellular location">
    <subcellularLocation>
        <location evidence="1">Cell inner membrane</location>
        <topology evidence="1">Peripheral membrane protein</topology>
        <orientation evidence="1">Cytoplasmic side</orientation>
    </subcellularLocation>
    <subcellularLocation>
        <location evidence="10">Cytoplasm</location>
    </subcellularLocation>
    <text evidence="10">The SRP-RNC complex is targeted to the cytoplasmic membrane.</text>
</comment>
<dbReference type="InterPro" id="IPR004125">
    <property type="entry name" value="Signal_recog_particle_SRP54_M"/>
</dbReference>
<dbReference type="GO" id="GO:0048500">
    <property type="term" value="C:signal recognition particle"/>
    <property type="evidence" value="ECO:0007669"/>
    <property type="project" value="UniProtKB-UniRule"/>
</dbReference>
<evidence type="ECO:0000313" key="12">
    <source>
        <dbReference type="EMBL" id="MZR23725.1"/>
    </source>
</evidence>
<keyword evidence="6 10" id="KW-0342">GTP-binding</keyword>
<dbReference type="HAMAP" id="MF_00306">
    <property type="entry name" value="SRP54"/>
    <property type="match status" value="1"/>
</dbReference>
<comment type="similarity">
    <text evidence="2 10">Belongs to the GTP-binding SRP family. SRP54 subfamily.</text>
</comment>
<evidence type="ECO:0000256" key="4">
    <source>
        <dbReference type="ARBA" id="ARBA00022801"/>
    </source>
</evidence>
<keyword evidence="5 10" id="KW-0694">RNA-binding</keyword>
<dbReference type="PROSITE" id="PS00300">
    <property type="entry name" value="SRP54"/>
    <property type="match status" value="1"/>
</dbReference>
<keyword evidence="8 10" id="KW-0687">Ribonucleoprotein</keyword>
<dbReference type="GO" id="GO:0008312">
    <property type="term" value="F:7S RNA binding"/>
    <property type="evidence" value="ECO:0007669"/>
    <property type="project" value="InterPro"/>
</dbReference>
<keyword evidence="10" id="KW-0963">Cytoplasm</keyword>
<dbReference type="Pfam" id="PF02978">
    <property type="entry name" value="SRP_SPB"/>
    <property type="match status" value="1"/>
</dbReference>
<dbReference type="OrthoDB" id="9804720at2"/>
<evidence type="ECO:0000313" key="13">
    <source>
        <dbReference type="Proteomes" id="UP000445696"/>
    </source>
</evidence>
<evidence type="ECO:0000256" key="1">
    <source>
        <dbReference type="ARBA" id="ARBA00004515"/>
    </source>
</evidence>
<dbReference type="Gene3D" id="1.10.260.30">
    <property type="entry name" value="Signal recognition particle, SRP54 subunit, M-domain"/>
    <property type="match status" value="1"/>
</dbReference>